<reference evidence="1" key="1">
    <citation type="submission" date="2019-11" db="EMBL/GenBank/DDBJ databases">
        <title>Characterization of Clostridium perfringens isolates from swine manure treated agricultural soils.</title>
        <authorList>
            <person name="Wushke S.T."/>
        </authorList>
    </citation>
    <scope>NUCLEOTIDE SEQUENCE</scope>
    <source>
        <strain evidence="1">X26</strain>
    </source>
</reference>
<comment type="caution">
    <text evidence="1">The sequence shown here is derived from an EMBL/GenBank/DDBJ whole genome shotgun (WGS) entry which is preliminary data.</text>
</comment>
<accession>A0AAW9I735</accession>
<protein>
    <submittedName>
        <fullName evidence="1">Dihydrofolate reductase</fullName>
    </submittedName>
</protein>
<name>A0AAW9I735_CLOPF</name>
<proteinExistence type="predicted"/>
<evidence type="ECO:0000313" key="2">
    <source>
        <dbReference type="Proteomes" id="UP001291306"/>
    </source>
</evidence>
<evidence type="ECO:0000313" key="1">
    <source>
        <dbReference type="EMBL" id="MDZ5000305.1"/>
    </source>
</evidence>
<dbReference type="EMBL" id="WNVC01000193">
    <property type="protein sequence ID" value="MDZ5000305.1"/>
    <property type="molecule type" value="Genomic_DNA"/>
</dbReference>
<gene>
    <name evidence="1" type="ORF">GNF79_14725</name>
</gene>
<dbReference type="AlphaFoldDB" id="A0AAW9I735"/>
<sequence length="38" mass="4375">TILGKGRPLFFGNNPKVDLHLDQYIMDNGIAILRYSKR</sequence>
<dbReference type="Proteomes" id="UP001291306">
    <property type="component" value="Unassembled WGS sequence"/>
</dbReference>
<organism evidence="1 2">
    <name type="scientific">Clostridium perfringens</name>
    <dbReference type="NCBI Taxonomy" id="1502"/>
    <lineage>
        <taxon>Bacteria</taxon>
        <taxon>Bacillati</taxon>
        <taxon>Bacillota</taxon>
        <taxon>Clostridia</taxon>
        <taxon>Eubacteriales</taxon>
        <taxon>Clostridiaceae</taxon>
        <taxon>Clostridium</taxon>
    </lineage>
</organism>
<feature type="non-terminal residue" evidence="1">
    <location>
        <position position="1"/>
    </location>
</feature>